<evidence type="ECO:0000313" key="4">
    <source>
        <dbReference type="EMBL" id="TQE91468.1"/>
    </source>
</evidence>
<dbReference type="CDD" id="cd06558">
    <property type="entry name" value="crotonase-like"/>
    <property type="match status" value="1"/>
</dbReference>
<protein>
    <submittedName>
        <fullName evidence="4">Enoyl-CoA hydratase</fullName>
    </submittedName>
</protein>
<evidence type="ECO:0000256" key="2">
    <source>
        <dbReference type="ARBA" id="ARBA00023239"/>
    </source>
</evidence>
<dbReference type="PROSITE" id="PS00166">
    <property type="entry name" value="ENOYL_COA_HYDRATASE"/>
    <property type="match status" value="1"/>
</dbReference>
<dbReference type="AlphaFoldDB" id="A0A540V429"/>
<dbReference type="Gene3D" id="3.90.226.10">
    <property type="entry name" value="2-enoyl-CoA Hydratase, Chain A, domain 1"/>
    <property type="match status" value="1"/>
</dbReference>
<dbReference type="EMBL" id="VIGD01000005">
    <property type="protein sequence ID" value="TQE91468.1"/>
    <property type="molecule type" value="Genomic_DNA"/>
</dbReference>
<dbReference type="GO" id="GO:0006635">
    <property type="term" value="P:fatty acid beta-oxidation"/>
    <property type="evidence" value="ECO:0007669"/>
    <property type="project" value="TreeGrafter"/>
</dbReference>
<dbReference type="SUPFAM" id="SSF52096">
    <property type="entry name" value="ClpP/crotonase"/>
    <property type="match status" value="1"/>
</dbReference>
<sequence>MLKVEFLGENDEILVVTLNRPEVLNAMNTQLLEERLELFREQAYNESLRCVVITGAGDKAFSTGGDLKERNGMSNSNWRRQHQIIEELVLLTRDFPVPVIAAVEGYALAGGCELALSADFIIASETAVFGLSEALRGILPGGGGLQNLSRAIGIRRAKELIYTGRKINAALAYEWGMVNRVVPKGKALETAIEIAKEITESAPMAVRAAKVSINKGSDTDFHTAYALDIAAYNLLVTSEDRLEGVAAFNEKRKPKWKNR</sequence>
<dbReference type="GO" id="GO:0016836">
    <property type="term" value="F:hydro-lyase activity"/>
    <property type="evidence" value="ECO:0007669"/>
    <property type="project" value="UniProtKB-ARBA"/>
</dbReference>
<dbReference type="Gene3D" id="1.10.12.10">
    <property type="entry name" value="Lyase 2-enoyl-coa Hydratase, Chain A, domain 2"/>
    <property type="match status" value="1"/>
</dbReference>
<name>A0A540V429_9BACL</name>
<keyword evidence="5" id="KW-1185">Reference proteome</keyword>
<proteinExistence type="inferred from homology"/>
<organism evidence="4 5">
    <name type="scientific">Ureibacillus terrenus</name>
    <dbReference type="NCBI Taxonomy" id="118246"/>
    <lineage>
        <taxon>Bacteria</taxon>
        <taxon>Bacillati</taxon>
        <taxon>Bacillota</taxon>
        <taxon>Bacilli</taxon>
        <taxon>Bacillales</taxon>
        <taxon>Caryophanaceae</taxon>
        <taxon>Ureibacillus</taxon>
    </lineage>
</organism>
<dbReference type="InterPro" id="IPR029045">
    <property type="entry name" value="ClpP/crotonase-like_dom_sf"/>
</dbReference>
<accession>A0A540V429</accession>
<dbReference type="InterPro" id="IPR018376">
    <property type="entry name" value="Enoyl-CoA_hyd/isom_CS"/>
</dbReference>
<dbReference type="OrthoDB" id="9775794at2"/>
<dbReference type="InterPro" id="IPR014748">
    <property type="entry name" value="Enoyl-CoA_hydra_C"/>
</dbReference>
<dbReference type="Pfam" id="PF00378">
    <property type="entry name" value="ECH_1"/>
    <property type="match status" value="1"/>
</dbReference>
<keyword evidence="2" id="KW-0456">Lyase</keyword>
<dbReference type="FunFam" id="1.10.12.10:FF:000001">
    <property type="entry name" value="Probable enoyl-CoA hydratase, mitochondrial"/>
    <property type="match status" value="1"/>
</dbReference>
<dbReference type="InterPro" id="IPR001753">
    <property type="entry name" value="Enoyl-CoA_hydra/iso"/>
</dbReference>
<gene>
    <name evidence="4" type="ORF">FKZ59_04970</name>
</gene>
<evidence type="ECO:0000313" key="5">
    <source>
        <dbReference type="Proteomes" id="UP000315753"/>
    </source>
</evidence>
<dbReference type="PANTHER" id="PTHR11941">
    <property type="entry name" value="ENOYL-COA HYDRATASE-RELATED"/>
    <property type="match status" value="1"/>
</dbReference>
<reference evidence="4 5" key="1">
    <citation type="submission" date="2019-06" db="EMBL/GenBank/DDBJ databases">
        <title>Genome sequence of Ureibacillus terrenus.</title>
        <authorList>
            <person name="Maclea K.S."/>
            <person name="Simoes M."/>
        </authorList>
    </citation>
    <scope>NUCLEOTIDE SEQUENCE [LARGE SCALE GENOMIC DNA]</scope>
    <source>
        <strain evidence="4 5">ATCC BAA-384</strain>
    </source>
</reference>
<evidence type="ECO:0000256" key="3">
    <source>
        <dbReference type="RuleBase" id="RU003707"/>
    </source>
</evidence>
<dbReference type="Proteomes" id="UP000315753">
    <property type="component" value="Unassembled WGS sequence"/>
</dbReference>
<dbReference type="PANTHER" id="PTHR11941:SF54">
    <property type="entry name" value="ENOYL-COA HYDRATASE, MITOCHONDRIAL"/>
    <property type="match status" value="1"/>
</dbReference>
<evidence type="ECO:0000256" key="1">
    <source>
        <dbReference type="ARBA" id="ARBA00005254"/>
    </source>
</evidence>
<dbReference type="FunFam" id="3.90.226.10:FF:000009">
    <property type="entry name" value="Carnitinyl-CoA dehydratase"/>
    <property type="match status" value="1"/>
</dbReference>
<comment type="caution">
    <text evidence="4">The sequence shown here is derived from an EMBL/GenBank/DDBJ whole genome shotgun (WGS) entry which is preliminary data.</text>
</comment>
<comment type="similarity">
    <text evidence="1 3">Belongs to the enoyl-CoA hydratase/isomerase family.</text>
</comment>